<dbReference type="PANTHER" id="PTHR46213:SF24">
    <property type="entry name" value="HHH-GPD DOMAIN-CONTAINING PROTEIN"/>
    <property type="match status" value="1"/>
</dbReference>
<protein>
    <submittedName>
        <fullName evidence="3">Putative DNA glycosylase, helix-turn-helix, base-excision DNA repair</fullName>
    </submittedName>
</protein>
<gene>
    <name evidence="3" type="ORF">Lalb_Chr02g0151331</name>
</gene>
<organism evidence="3 4">
    <name type="scientific">Lupinus albus</name>
    <name type="common">White lupine</name>
    <name type="synonym">Lupinus termis</name>
    <dbReference type="NCBI Taxonomy" id="3870"/>
    <lineage>
        <taxon>Eukaryota</taxon>
        <taxon>Viridiplantae</taxon>
        <taxon>Streptophyta</taxon>
        <taxon>Embryophyta</taxon>
        <taxon>Tracheophyta</taxon>
        <taxon>Spermatophyta</taxon>
        <taxon>Magnoliopsida</taxon>
        <taxon>eudicotyledons</taxon>
        <taxon>Gunneridae</taxon>
        <taxon>Pentapetalae</taxon>
        <taxon>rosids</taxon>
        <taxon>fabids</taxon>
        <taxon>Fabales</taxon>
        <taxon>Fabaceae</taxon>
        <taxon>Papilionoideae</taxon>
        <taxon>50 kb inversion clade</taxon>
        <taxon>genistoids sensu lato</taxon>
        <taxon>core genistoids</taxon>
        <taxon>Genisteae</taxon>
        <taxon>Lupinus</taxon>
    </lineage>
</organism>
<dbReference type="Gene3D" id="1.10.1670.10">
    <property type="entry name" value="Helix-hairpin-Helix base-excision DNA repair enzymes (C-terminal)"/>
    <property type="match status" value="1"/>
</dbReference>
<name>A0A6A4QZJ8_LUPAL</name>
<dbReference type="EMBL" id="WOCE01000002">
    <property type="protein sequence ID" value="KAE9619270.1"/>
    <property type="molecule type" value="Genomic_DNA"/>
</dbReference>
<dbReference type="Proteomes" id="UP000447434">
    <property type="component" value="Chromosome 2"/>
</dbReference>
<evidence type="ECO:0000313" key="4">
    <source>
        <dbReference type="Proteomes" id="UP000447434"/>
    </source>
</evidence>
<feature type="compositionally biased region" description="Polar residues" evidence="1">
    <location>
        <begin position="105"/>
        <end position="114"/>
    </location>
</feature>
<reference evidence="4" key="1">
    <citation type="journal article" date="2020" name="Nat. Commun.">
        <title>Genome sequence of the cluster root forming white lupin.</title>
        <authorList>
            <person name="Hufnagel B."/>
            <person name="Marques A."/>
            <person name="Soriano A."/>
            <person name="Marques L."/>
            <person name="Divol F."/>
            <person name="Doumas P."/>
            <person name="Sallet E."/>
            <person name="Mancinotti D."/>
            <person name="Carrere S."/>
            <person name="Marande W."/>
            <person name="Arribat S."/>
            <person name="Keller J."/>
            <person name="Huneau C."/>
            <person name="Blein T."/>
            <person name="Aime D."/>
            <person name="Laguerre M."/>
            <person name="Taylor J."/>
            <person name="Schubert V."/>
            <person name="Nelson M."/>
            <person name="Geu-Flores F."/>
            <person name="Crespi M."/>
            <person name="Gallardo-Guerrero K."/>
            <person name="Delaux P.-M."/>
            <person name="Salse J."/>
            <person name="Berges H."/>
            <person name="Guyot R."/>
            <person name="Gouzy J."/>
            <person name="Peret B."/>
        </authorList>
    </citation>
    <scope>NUCLEOTIDE SEQUENCE [LARGE SCALE GENOMIC DNA]</scope>
    <source>
        <strain evidence="4">cv. Amiga</strain>
    </source>
</reference>
<evidence type="ECO:0000256" key="1">
    <source>
        <dbReference type="SAM" id="MobiDB-lite"/>
    </source>
</evidence>
<dbReference type="GO" id="GO:0019104">
    <property type="term" value="F:DNA N-glycosylase activity"/>
    <property type="evidence" value="ECO:0007669"/>
    <property type="project" value="InterPro"/>
</dbReference>
<feature type="domain" description="HhH-GPD" evidence="2">
    <location>
        <begin position="362"/>
        <end position="511"/>
    </location>
</feature>
<dbReference type="CDD" id="cd00056">
    <property type="entry name" value="ENDO3c"/>
    <property type="match status" value="1"/>
</dbReference>
<sequence length="518" mass="58662">MSLSARFSPKSEGSRSYIVGTKPWVEEPDDTTISYGRGRFSELAYHFGFELPHNTRGLWRDSETSRIHGIPIETNNKSSEEELLSSQDSLESSITQGTRGYGSCSRPSSESGPNSGCEPSKAQFLTSTNYLQVGKTTMFQEFYNSVNGASLCEERTKDGQVQHAENLKQSLRVEGSNNHNLRSAFNYPSNFGYPQEQEPVVPSTYYEFHYPDTQGLETFQMNGEESFWPETVTTHSKFPDNNYEKFGIPEVGDNAKEPTEQYGSGALWSPLLPTMNHSEPLSKHLDLLQGTSHILGSENIISAANTQVGSDNSRTESNQQQICSPSPTYKEKKPKVSKTRKMKPETDKKHAFDWDILRKNVLANGTKIERGKETMDSLDYEAMRCASVKEISDTIKERGMNNMLAERMKEFLNRLVIDHGSIDLEWLRHVPPDQTKDYLLSIRGLGLKSVECVRLLTLHHLAFPVDTNVGRIAVRLGWVPLQPLPETLQIHLLELYPVLESIQKYLWPRLCKLDQRTL</sequence>
<feature type="compositionally biased region" description="Basic residues" evidence="1">
    <location>
        <begin position="332"/>
        <end position="341"/>
    </location>
</feature>
<feature type="region of interest" description="Disordered" evidence="1">
    <location>
        <begin position="309"/>
        <end position="345"/>
    </location>
</feature>
<dbReference type="SMART" id="SM00478">
    <property type="entry name" value="ENDO3c"/>
    <property type="match status" value="1"/>
</dbReference>
<dbReference type="GO" id="GO:0006284">
    <property type="term" value="P:base-excision repair"/>
    <property type="evidence" value="ECO:0007669"/>
    <property type="project" value="InterPro"/>
</dbReference>
<feature type="compositionally biased region" description="Polar residues" evidence="1">
    <location>
        <begin position="309"/>
        <end position="327"/>
    </location>
</feature>
<accession>A0A6A4QZJ8</accession>
<evidence type="ECO:0000259" key="2">
    <source>
        <dbReference type="SMART" id="SM00478"/>
    </source>
</evidence>
<evidence type="ECO:0000313" key="3">
    <source>
        <dbReference type="EMBL" id="KAE9619270.1"/>
    </source>
</evidence>
<proteinExistence type="predicted"/>
<dbReference type="InterPro" id="IPR011257">
    <property type="entry name" value="DNA_glycosylase"/>
</dbReference>
<dbReference type="PANTHER" id="PTHR46213">
    <property type="entry name" value="TRANSCRIPTIONAL ACTIVATOR DEMETER"/>
    <property type="match status" value="1"/>
</dbReference>
<dbReference type="InterPro" id="IPR003265">
    <property type="entry name" value="HhH-GPD_domain"/>
</dbReference>
<keyword evidence="4" id="KW-1185">Reference proteome</keyword>
<feature type="compositionally biased region" description="Low complexity" evidence="1">
    <location>
        <begin position="84"/>
        <end position="93"/>
    </location>
</feature>
<dbReference type="InterPro" id="IPR023170">
    <property type="entry name" value="HhH_base_excis_C"/>
</dbReference>
<dbReference type="GO" id="GO:0035514">
    <property type="term" value="F:DNA demethylase activity"/>
    <property type="evidence" value="ECO:0007669"/>
    <property type="project" value="InterPro"/>
</dbReference>
<comment type="caution">
    <text evidence="3">The sequence shown here is derived from an EMBL/GenBank/DDBJ whole genome shotgun (WGS) entry which is preliminary data.</text>
</comment>
<dbReference type="AlphaFoldDB" id="A0A6A4QZJ8"/>
<feature type="region of interest" description="Disordered" evidence="1">
    <location>
        <begin position="77"/>
        <end position="120"/>
    </location>
</feature>
<dbReference type="GO" id="GO:0141166">
    <property type="term" value="P:chromosomal 5-methylcytosine DNA demethylation pathway"/>
    <property type="evidence" value="ECO:0007669"/>
    <property type="project" value="InterPro"/>
</dbReference>
<dbReference type="OrthoDB" id="5607at2759"/>
<dbReference type="Gene3D" id="1.10.340.30">
    <property type="entry name" value="Hypothetical protein, domain 2"/>
    <property type="match status" value="1"/>
</dbReference>
<dbReference type="InterPro" id="IPR044811">
    <property type="entry name" value="DME/ROS1"/>
</dbReference>
<dbReference type="SUPFAM" id="SSF48150">
    <property type="entry name" value="DNA-glycosylase"/>
    <property type="match status" value="1"/>
</dbReference>